<evidence type="ECO:0000256" key="4">
    <source>
        <dbReference type="ARBA" id="ARBA00023163"/>
    </source>
</evidence>
<dbReference type="Pfam" id="PF13545">
    <property type="entry name" value="HTH_Crp_2"/>
    <property type="match status" value="1"/>
</dbReference>
<protein>
    <submittedName>
        <fullName evidence="5">cAMP-binding protein</fullName>
    </submittedName>
</protein>
<organism evidence="5 6">
    <name type="scientific">Paenibacillus polymyxa</name>
    <name type="common">Bacillus polymyxa</name>
    <dbReference type="NCBI Taxonomy" id="1406"/>
    <lineage>
        <taxon>Bacteria</taxon>
        <taxon>Bacillati</taxon>
        <taxon>Bacillota</taxon>
        <taxon>Bacilli</taxon>
        <taxon>Bacillales</taxon>
        <taxon>Paenibacillaceae</taxon>
        <taxon>Paenibacillus</taxon>
    </lineage>
</organism>
<keyword evidence="3" id="KW-0010">Activator</keyword>
<dbReference type="Gene3D" id="1.10.10.10">
    <property type="entry name" value="Winged helix-like DNA-binding domain superfamily/Winged helix DNA-binding domain"/>
    <property type="match status" value="1"/>
</dbReference>
<evidence type="ECO:0000256" key="2">
    <source>
        <dbReference type="ARBA" id="ARBA00023125"/>
    </source>
</evidence>
<dbReference type="InterPro" id="IPR018490">
    <property type="entry name" value="cNMP-bd_dom_sf"/>
</dbReference>
<dbReference type="InterPro" id="IPR012318">
    <property type="entry name" value="HTH_CRP"/>
</dbReference>
<proteinExistence type="predicted"/>
<dbReference type="CDD" id="cd00038">
    <property type="entry name" value="CAP_ED"/>
    <property type="match status" value="1"/>
</dbReference>
<dbReference type="GO" id="GO:0006355">
    <property type="term" value="P:regulation of DNA-templated transcription"/>
    <property type="evidence" value="ECO:0007669"/>
    <property type="project" value="InterPro"/>
</dbReference>
<dbReference type="PROSITE" id="PS50042">
    <property type="entry name" value="CNMP_BINDING_3"/>
    <property type="match status" value="1"/>
</dbReference>
<dbReference type="AlphaFoldDB" id="A0A378Y709"/>
<dbReference type="Proteomes" id="UP000254400">
    <property type="component" value="Unassembled WGS sequence"/>
</dbReference>
<dbReference type="GeneID" id="93348427"/>
<dbReference type="InterPro" id="IPR000595">
    <property type="entry name" value="cNMP-bd_dom"/>
</dbReference>
<dbReference type="PROSITE" id="PS51063">
    <property type="entry name" value="HTH_CRP_2"/>
    <property type="match status" value="1"/>
</dbReference>
<dbReference type="InterPro" id="IPR014710">
    <property type="entry name" value="RmlC-like_jellyroll"/>
</dbReference>
<dbReference type="EMBL" id="UGSC01000001">
    <property type="protein sequence ID" value="SUA72169.1"/>
    <property type="molecule type" value="Genomic_DNA"/>
</dbReference>
<sequence length="234" mass="27030">MREIQDQEQLKYFLHLHQLESILYEPLHPYLSLHRLEQGEKLCSQGDAIEHLYILVQGKVKIFTSSTEGKTLILCFKTPIEVIGDVEYIRNSHVINTVEAVSPIYVIGVHHQWMNKYGRDYAPLLQFLLDIVTRKFCLDSDFSNFNLMYPVEVRLASYLLSVSFDESNSAFHEELRASSLVDVANLIGTSYRHLNRVIRKMIEEGLVERAKGYIVIKDRKGLSELAGHNIYESL</sequence>
<evidence type="ECO:0000256" key="3">
    <source>
        <dbReference type="ARBA" id="ARBA00023159"/>
    </source>
</evidence>
<evidence type="ECO:0000256" key="1">
    <source>
        <dbReference type="ARBA" id="ARBA00023015"/>
    </source>
</evidence>
<dbReference type="SUPFAM" id="SSF46785">
    <property type="entry name" value="Winged helix' DNA-binding domain"/>
    <property type="match status" value="1"/>
</dbReference>
<dbReference type="InterPro" id="IPR036388">
    <property type="entry name" value="WH-like_DNA-bd_sf"/>
</dbReference>
<name>A0A378Y709_PAEPO</name>
<evidence type="ECO:0000313" key="6">
    <source>
        <dbReference type="Proteomes" id="UP000254400"/>
    </source>
</evidence>
<dbReference type="SUPFAM" id="SSF51206">
    <property type="entry name" value="cAMP-binding domain-like"/>
    <property type="match status" value="1"/>
</dbReference>
<evidence type="ECO:0000313" key="5">
    <source>
        <dbReference type="EMBL" id="SUA72169.1"/>
    </source>
</evidence>
<reference evidence="5 6" key="1">
    <citation type="submission" date="2018-06" db="EMBL/GenBank/DDBJ databases">
        <authorList>
            <consortium name="Pathogen Informatics"/>
            <person name="Doyle S."/>
        </authorList>
    </citation>
    <scope>NUCLEOTIDE SEQUENCE [LARGE SCALE GENOMIC DNA]</scope>
    <source>
        <strain evidence="5 6">NCTC10343</strain>
    </source>
</reference>
<dbReference type="Pfam" id="PF00027">
    <property type="entry name" value="cNMP_binding"/>
    <property type="match status" value="1"/>
</dbReference>
<gene>
    <name evidence="5" type="primary">yeiL</name>
    <name evidence="5" type="ORF">NCTC10343_05122</name>
</gene>
<keyword evidence="1" id="KW-0805">Transcription regulation</keyword>
<dbReference type="InterPro" id="IPR036390">
    <property type="entry name" value="WH_DNA-bd_sf"/>
</dbReference>
<accession>A0A378Y709</accession>
<dbReference type="RefSeq" id="WP_019688828.1">
    <property type="nucleotide sequence ID" value="NZ_CP036496.1"/>
</dbReference>
<dbReference type="Gene3D" id="2.60.120.10">
    <property type="entry name" value="Jelly Rolls"/>
    <property type="match status" value="1"/>
</dbReference>
<keyword evidence="4" id="KW-0804">Transcription</keyword>
<dbReference type="GO" id="GO:0003677">
    <property type="term" value="F:DNA binding"/>
    <property type="evidence" value="ECO:0007669"/>
    <property type="project" value="UniProtKB-KW"/>
</dbReference>
<keyword evidence="2" id="KW-0238">DNA-binding</keyword>